<keyword evidence="9" id="KW-1185">Reference proteome</keyword>
<organism evidence="8 9">
    <name type="scientific">Oleoguttula mirabilis</name>
    <dbReference type="NCBI Taxonomy" id="1507867"/>
    <lineage>
        <taxon>Eukaryota</taxon>
        <taxon>Fungi</taxon>
        <taxon>Dikarya</taxon>
        <taxon>Ascomycota</taxon>
        <taxon>Pezizomycotina</taxon>
        <taxon>Dothideomycetes</taxon>
        <taxon>Dothideomycetidae</taxon>
        <taxon>Mycosphaerellales</taxon>
        <taxon>Teratosphaeriaceae</taxon>
        <taxon>Oleoguttula</taxon>
    </lineage>
</organism>
<keyword evidence="7" id="KW-0406">Ion transport</keyword>
<evidence type="ECO:0000313" key="9">
    <source>
        <dbReference type="Proteomes" id="UP001324427"/>
    </source>
</evidence>
<accession>A0AAV9JF19</accession>
<dbReference type="SUPFAM" id="SSF103473">
    <property type="entry name" value="MFS general substrate transporter"/>
    <property type="match status" value="1"/>
</dbReference>
<dbReference type="InterPro" id="IPR036259">
    <property type="entry name" value="MFS_trans_sf"/>
</dbReference>
<feature type="transmembrane region" description="Helical" evidence="7">
    <location>
        <begin position="144"/>
        <end position="164"/>
    </location>
</feature>
<dbReference type="PANTHER" id="PTHR11660">
    <property type="entry name" value="SOLUTE CARRIER FAMILY 40 MEMBER"/>
    <property type="match status" value="1"/>
</dbReference>
<dbReference type="EMBL" id="JAVFHQ010000030">
    <property type="protein sequence ID" value="KAK4543641.1"/>
    <property type="molecule type" value="Genomic_DNA"/>
</dbReference>
<evidence type="ECO:0000256" key="6">
    <source>
        <dbReference type="ARBA" id="ARBA00023136"/>
    </source>
</evidence>
<dbReference type="Proteomes" id="UP001324427">
    <property type="component" value="Unassembled WGS sequence"/>
</dbReference>
<evidence type="ECO:0000256" key="7">
    <source>
        <dbReference type="RuleBase" id="RU365065"/>
    </source>
</evidence>
<feature type="transmembrane region" description="Helical" evidence="7">
    <location>
        <begin position="281"/>
        <end position="300"/>
    </location>
</feature>
<comment type="similarity">
    <text evidence="2 7">Belongs to the ferroportin (FP) (TC 2.A.100) family. SLC40A subfamily.</text>
</comment>
<protein>
    <recommendedName>
        <fullName evidence="7">Solute carrier family 40 member</fullName>
    </recommendedName>
</protein>
<evidence type="ECO:0000256" key="4">
    <source>
        <dbReference type="ARBA" id="ARBA00022692"/>
    </source>
</evidence>
<keyword evidence="3 7" id="KW-0813">Transport</keyword>
<evidence type="ECO:0000256" key="5">
    <source>
        <dbReference type="ARBA" id="ARBA00022989"/>
    </source>
</evidence>
<reference evidence="8 9" key="1">
    <citation type="submission" date="2021-11" db="EMBL/GenBank/DDBJ databases">
        <title>Black yeast isolated from Biological Soil Crust.</title>
        <authorList>
            <person name="Kurbessoian T."/>
        </authorList>
    </citation>
    <scope>NUCLEOTIDE SEQUENCE [LARGE SCALE GENOMIC DNA]</scope>
    <source>
        <strain evidence="8 9">CCFEE 5522</strain>
    </source>
</reference>
<comment type="subcellular location">
    <subcellularLocation>
        <location evidence="1 7">Membrane</location>
        <topology evidence="1 7">Multi-pass membrane protein</topology>
    </subcellularLocation>
</comment>
<evidence type="ECO:0000256" key="2">
    <source>
        <dbReference type="ARBA" id="ARBA00006279"/>
    </source>
</evidence>
<keyword evidence="5 7" id="KW-1133">Transmembrane helix</keyword>
<comment type="function">
    <text evidence="7">May be involved in iron transport and iron homeostasis.</text>
</comment>
<dbReference type="AlphaFoldDB" id="A0AAV9JF19"/>
<name>A0AAV9JF19_9PEZI</name>
<dbReference type="PANTHER" id="PTHR11660:SF57">
    <property type="entry name" value="SOLUTE CARRIER FAMILY 40 MEMBER"/>
    <property type="match status" value="1"/>
</dbReference>
<comment type="caution">
    <text evidence="8">The sequence shown here is derived from an EMBL/GenBank/DDBJ whole genome shotgun (WGS) entry which is preliminary data.</text>
</comment>
<feature type="transmembrane region" description="Helical" evidence="7">
    <location>
        <begin position="120"/>
        <end position="138"/>
    </location>
</feature>
<dbReference type="InterPro" id="IPR009716">
    <property type="entry name" value="Ferroportin-1"/>
</dbReference>
<dbReference type="Pfam" id="PF06963">
    <property type="entry name" value="FPN1"/>
    <property type="match status" value="1"/>
</dbReference>
<dbReference type="GO" id="GO:0005381">
    <property type="term" value="F:iron ion transmembrane transporter activity"/>
    <property type="evidence" value="ECO:0007669"/>
    <property type="project" value="UniProtKB-UniRule"/>
</dbReference>
<keyword evidence="4 7" id="KW-0812">Transmembrane</keyword>
<gene>
    <name evidence="8" type="ORF">LTR36_005286</name>
</gene>
<comment type="caution">
    <text evidence="7">Lacks conserved residue(s) required for the propagation of feature annotation.</text>
</comment>
<evidence type="ECO:0000313" key="8">
    <source>
        <dbReference type="EMBL" id="KAK4543641.1"/>
    </source>
</evidence>
<feature type="transmembrane region" description="Helical" evidence="7">
    <location>
        <begin position="185"/>
        <end position="206"/>
    </location>
</feature>
<proteinExistence type="inferred from homology"/>
<keyword evidence="6 7" id="KW-0472">Membrane</keyword>
<evidence type="ECO:0000256" key="1">
    <source>
        <dbReference type="ARBA" id="ARBA00004141"/>
    </source>
</evidence>
<dbReference type="GO" id="GO:0016020">
    <property type="term" value="C:membrane"/>
    <property type="evidence" value="ECO:0007669"/>
    <property type="project" value="UniProtKB-SubCell"/>
</dbReference>
<evidence type="ECO:0000256" key="3">
    <source>
        <dbReference type="ARBA" id="ARBA00022448"/>
    </source>
</evidence>
<sequence>MNTVSIERDWVVTVAGGDEARLSRLNSQMRRMDLFCKLVAPLAVSALDGFSTQLAVTVTGLITFVSVPAEYFAIAKVYRSVPALATPKETIRNQQPAGSGARAGFERACSGLIAYIRHPAFLPSFALALLYMTVLSFAGQMITYLLAIGISTGAIGALRGVAALSELSATWLGPKVMDRIGPTRAGIWFLNWQMICVTVACMFFWLDATPTVVAAGTISAVVASRIGLWGFDLSAQMIVQEEVQAEMRGAFSSQEFAFQNMFEMLSFASTIAFAKPEQFKWPATISAGAVALAGVLYAAFVRMRRGHLVHLSKCMDRTHRKKYGWSRVEQDESGDGLELANREPA</sequence>